<keyword evidence="14" id="KW-0496">Mitochondrion</keyword>
<evidence type="ECO:0000256" key="6">
    <source>
        <dbReference type="ARBA" id="ARBA00013776"/>
    </source>
</evidence>
<evidence type="ECO:0000256" key="20">
    <source>
        <dbReference type="SAM" id="SignalP"/>
    </source>
</evidence>
<reference evidence="22 23" key="1">
    <citation type="submission" date="2018-03" db="EMBL/GenBank/DDBJ databases">
        <title>Genomes of Pezizomycetes fungi and the evolution of truffles.</title>
        <authorList>
            <person name="Murat C."/>
            <person name="Payen T."/>
            <person name="Noel B."/>
            <person name="Kuo A."/>
            <person name="Martin F.M."/>
        </authorList>
    </citation>
    <scope>NUCLEOTIDE SEQUENCE [LARGE SCALE GENOMIC DNA]</scope>
    <source>
        <strain evidence="22">091103-1</strain>
    </source>
</reference>
<evidence type="ECO:0000313" key="22">
    <source>
        <dbReference type="EMBL" id="PWW79789.1"/>
    </source>
</evidence>
<dbReference type="InterPro" id="IPR044865">
    <property type="entry name" value="MRH_dom"/>
</dbReference>
<dbReference type="AlphaFoldDB" id="A0A317SZD8"/>
<feature type="region of interest" description="Disordered" evidence="18">
    <location>
        <begin position="162"/>
        <end position="202"/>
    </location>
</feature>
<evidence type="ECO:0000256" key="5">
    <source>
        <dbReference type="ARBA" id="ARBA00005363"/>
    </source>
</evidence>
<dbReference type="InterPro" id="IPR009011">
    <property type="entry name" value="Man6P_isomerase_rcpt-bd_dom_sf"/>
</dbReference>
<evidence type="ECO:0000256" key="12">
    <source>
        <dbReference type="ARBA" id="ARBA00023006"/>
    </source>
</evidence>
<evidence type="ECO:0000256" key="13">
    <source>
        <dbReference type="ARBA" id="ARBA00023034"/>
    </source>
</evidence>
<evidence type="ECO:0000256" key="16">
    <source>
        <dbReference type="ARBA" id="ARBA00023157"/>
    </source>
</evidence>
<sequence length="322" mass="35731">MRLYQCSVIAALPSVALASFSCQAVADGIKWNLKELQGPYSVITGEESFPTVTNTTWTINPCGPIQKNKEDHPKEQCPHGTQVCGIERITDDSGTRIHKIIPVAGDIDGRHVDEKVTRLKASESHADSGKEGLRVVLNGGLYEKKPQQAVVEFLCDPEKTGLEGFGKEGNGGEGKEKGKREEKREESGDEGQGKKDTKESENAEEKSLKFISYDTTGTEKDVLRLEWRTKYACESLEKKPDADQGNHWGFFTWFIIILFLGVAAYLIFGSWLNHNRYGARGWDLLPHSDTIRDLPYLLKDWGRRVLGTLQGRGGGRGGYSAV</sequence>
<dbReference type="GO" id="GO:0006914">
    <property type="term" value="P:autophagy"/>
    <property type="evidence" value="ECO:0007669"/>
    <property type="project" value="UniProtKB-KW"/>
</dbReference>
<organism evidence="22 23">
    <name type="scientific">Tuber magnatum</name>
    <name type="common">white Piedmont truffle</name>
    <dbReference type="NCBI Taxonomy" id="42249"/>
    <lineage>
        <taxon>Eukaryota</taxon>
        <taxon>Fungi</taxon>
        <taxon>Dikarya</taxon>
        <taxon>Ascomycota</taxon>
        <taxon>Pezizomycotina</taxon>
        <taxon>Pezizomycetes</taxon>
        <taxon>Pezizales</taxon>
        <taxon>Tuberaceae</taxon>
        <taxon>Tuber</taxon>
    </lineage>
</organism>
<dbReference type="OrthoDB" id="29460at2759"/>
<feature type="compositionally biased region" description="Gly residues" evidence="18">
    <location>
        <begin position="163"/>
        <end position="172"/>
    </location>
</feature>
<evidence type="ECO:0000259" key="21">
    <source>
        <dbReference type="PROSITE" id="PS51914"/>
    </source>
</evidence>
<evidence type="ECO:0000256" key="15">
    <source>
        <dbReference type="ARBA" id="ARBA00023136"/>
    </source>
</evidence>
<dbReference type="PANTHER" id="PTHR15071:SF13">
    <property type="entry name" value="AUTOPHAGY-RELATED PROTEIN 27"/>
    <property type="match status" value="1"/>
</dbReference>
<dbReference type="PROSITE" id="PS51257">
    <property type="entry name" value="PROKAR_LIPOPROTEIN"/>
    <property type="match status" value="1"/>
</dbReference>
<feature type="chain" id="PRO_5016244908" description="Autophagy-related protein 27" evidence="20">
    <location>
        <begin position="19"/>
        <end position="322"/>
    </location>
</feature>
<keyword evidence="13" id="KW-0333">Golgi apparatus</keyword>
<dbReference type="Pfam" id="PF09451">
    <property type="entry name" value="ATG27"/>
    <property type="match status" value="1"/>
</dbReference>
<evidence type="ECO:0000256" key="17">
    <source>
        <dbReference type="ARBA" id="ARBA00023329"/>
    </source>
</evidence>
<accession>A0A317SZD8</accession>
<feature type="domain" description="MRH" evidence="21">
    <location>
        <begin position="20"/>
        <end position="235"/>
    </location>
</feature>
<feature type="transmembrane region" description="Helical" evidence="19">
    <location>
        <begin position="248"/>
        <end position="268"/>
    </location>
</feature>
<dbReference type="GO" id="GO:0031966">
    <property type="term" value="C:mitochondrial membrane"/>
    <property type="evidence" value="ECO:0007669"/>
    <property type="project" value="UniProtKB-SubCell"/>
</dbReference>
<evidence type="ECO:0000256" key="9">
    <source>
        <dbReference type="ARBA" id="ARBA00022729"/>
    </source>
</evidence>
<keyword evidence="15 19" id="KW-0472">Membrane</keyword>
<dbReference type="GO" id="GO:0015031">
    <property type="term" value="P:protein transport"/>
    <property type="evidence" value="ECO:0007669"/>
    <property type="project" value="UniProtKB-KW"/>
</dbReference>
<proteinExistence type="inferred from homology"/>
<dbReference type="GO" id="GO:0030659">
    <property type="term" value="C:cytoplasmic vesicle membrane"/>
    <property type="evidence" value="ECO:0007669"/>
    <property type="project" value="UniProtKB-SubCell"/>
</dbReference>
<dbReference type="GO" id="GO:0000139">
    <property type="term" value="C:Golgi membrane"/>
    <property type="evidence" value="ECO:0007669"/>
    <property type="project" value="UniProtKB-SubCell"/>
</dbReference>
<keyword evidence="7" id="KW-0813">Transport</keyword>
<comment type="subcellular location">
    <subcellularLocation>
        <location evidence="2">Cytoplasmic vesicle membrane</location>
        <topology evidence="2">Single-pass type I membrane protein</topology>
    </subcellularLocation>
    <subcellularLocation>
        <location evidence="4">Golgi apparatus membrane</location>
        <topology evidence="4">Single-pass type I membrane protein</topology>
    </subcellularLocation>
    <subcellularLocation>
        <location evidence="1">Mitochondrion membrane</location>
        <topology evidence="1">Single-pass membrane protein</topology>
    </subcellularLocation>
    <subcellularLocation>
        <location evidence="3">Preautophagosomal structure membrane</location>
        <topology evidence="3">Single-pass type I membrane protein</topology>
    </subcellularLocation>
</comment>
<dbReference type="Gene3D" id="2.70.130.10">
    <property type="entry name" value="Mannose-6-phosphate receptor binding domain"/>
    <property type="match status" value="1"/>
</dbReference>
<dbReference type="GO" id="GO:0034045">
    <property type="term" value="C:phagophore assembly site membrane"/>
    <property type="evidence" value="ECO:0007669"/>
    <property type="project" value="UniProtKB-SubCell"/>
</dbReference>
<comment type="similarity">
    <text evidence="5">Belongs to the ATG27 family.</text>
</comment>
<keyword evidence="10" id="KW-0653">Protein transport</keyword>
<keyword evidence="9 20" id="KW-0732">Signal</keyword>
<dbReference type="Proteomes" id="UP000246991">
    <property type="component" value="Unassembled WGS sequence"/>
</dbReference>
<dbReference type="PROSITE" id="PS51914">
    <property type="entry name" value="MRH"/>
    <property type="match status" value="1"/>
</dbReference>
<gene>
    <name evidence="22" type="ORF">C7212DRAFT_289060</name>
</gene>
<evidence type="ECO:0000256" key="8">
    <source>
        <dbReference type="ARBA" id="ARBA00022692"/>
    </source>
</evidence>
<keyword evidence="16" id="KW-1015">Disulfide bond</keyword>
<evidence type="ECO:0000256" key="4">
    <source>
        <dbReference type="ARBA" id="ARBA00004614"/>
    </source>
</evidence>
<evidence type="ECO:0000256" key="2">
    <source>
        <dbReference type="ARBA" id="ARBA00004358"/>
    </source>
</evidence>
<evidence type="ECO:0000256" key="1">
    <source>
        <dbReference type="ARBA" id="ARBA00004304"/>
    </source>
</evidence>
<name>A0A317SZD8_9PEZI</name>
<evidence type="ECO:0000313" key="23">
    <source>
        <dbReference type="Proteomes" id="UP000246991"/>
    </source>
</evidence>
<comment type="caution">
    <text evidence="22">The sequence shown here is derived from an EMBL/GenBank/DDBJ whole genome shotgun (WGS) entry which is preliminary data.</text>
</comment>
<evidence type="ECO:0000256" key="18">
    <source>
        <dbReference type="SAM" id="MobiDB-lite"/>
    </source>
</evidence>
<evidence type="ECO:0000256" key="7">
    <source>
        <dbReference type="ARBA" id="ARBA00022448"/>
    </source>
</evidence>
<keyword evidence="12" id="KW-0072">Autophagy</keyword>
<keyword evidence="11 19" id="KW-1133">Transmembrane helix</keyword>
<evidence type="ECO:0000256" key="10">
    <source>
        <dbReference type="ARBA" id="ARBA00022927"/>
    </source>
</evidence>
<dbReference type="InterPro" id="IPR018939">
    <property type="entry name" value="Autophagy-rel_prot_27"/>
</dbReference>
<dbReference type="PANTHER" id="PTHR15071">
    <property type="entry name" value="MANNOSE-6-PHOSPHATE RECEPTOR FAMILY MEMBER"/>
    <property type="match status" value="1"/>
</dbReference>
<dbReference type="STRING" id="42249.A0A317SZD8"/>
<keyword evidence="23" id="KW-1185">Reference proteome</keyword>
<feature type="signal peptide" evidence="20">
    <location>
        <begin position="1"/>
        <end position="18"/>
    </location>
</feature>
<feature type="compositionally biased region" description="Basic and acidic residues" evidence="18">
    <location>
        <begin position="173"/>
        <end position="202"/>
    </location>
</feature>
<dbReference type="EMBL" id="PYWC01000006">
    <property type="protein sequence ID" value="PWW79789.1"/>
    <property type="molecule type" value="Genomic_DNA"/>
</dbReference>
<evidence type="ECO:0000256" key="14">
    <source>
        <dbReference type="ARBA" id="ARBA00023128"/>
    </source>
</evidence>
<keyword evidence="17" id="KW-0968">Cytoplasmic vesicle</keyword>
<protein>
    <recommendedName>
        <fullName evidence="6">Autophagy-related protein 27</fullName>
    </recommendedName>
</protein>
<keyword evidence="8 19" id="KW-0812">Transmembrane</keyword>
<evidence type="ECO:0000256" key="11">
    <source>
        <dbReference type="ARBA" id="ARBA00022989"/>
    </source>
</evidence>
<evidence type="ECO:0000256" key="19">
    <source>
        <dbReference type="SAM" id="Phobius"/>
    </source>
</evidence>
<evidence type="ECO:0000256" key="3">
    <source>
        <dbReference type="ARBA" id="ARBA00004472"/>
    </source>
</evidence>